<dbReference type="Pfam" id="PF25789">
    <property type="entry name" value="TPR_NAA35"/>
    <property type="match status" value="1"/>
</dbReference>
<proteinExistence type="predicted"/>
<dbReference type="PANTHER" id="PTHR21373">
    <property type="entry name" value="GLUCOSE REPRESSIBLE PROTEIN MAK10"/>
    <property type="match status" value="1"/>
</dbReference>
<dbReference type="Proteomes" id="UP000722791">
    <property type="component" value="Unassembled WGS sequence"/>
</dbReference>
<evidence type="ECO:0000313" key="3">
    <source>
        <dbReference type="Proteomes" id="UP000722791"/>
    </source>
</evidence>
<organism evidence="2 3">
    <name type="scientific">Volvox reticuliferus</name>
    <dbReference type="NCBI Taxonomy" id="1737510"/>
    <lineage>
        <taxon>Eukaryota</taxon>
        <taxon>Viridiplantae</taxon>
        <taxon>Chlorophyta</taxon>
        <taxon>core chlorophytes</taxon>
        <taxon>Chlorophyceae</taxon>
        <taxon>CS clade</taxon>
        <taxon>Chlamydomonadales</taxon>
        <taxon>Volvocaceae</taxon>
        <taxon>Volvox</taxon>
    </lineage>
</organism>
<dbReference type="EMBL" id="BNCQ01000016">
    <property type="protein sequence ID" value="GIM04465.1"/>
    <property type="molecule type" value="Genomic_DNA"/>
</dbReference>
<sequence>KFEREQTQLRFEILEVEVMQQMCQGMLRLMVGLRLEGSLPEHRSPLPFNAGEQRFEQRFAAFATLPKPLPLSHADYVTSIDPGSHDAAYLMGLAATSFKEARMRCGALAACAPSPDVATGWVRGLERVAATNAVVAGILRAKLVDSGSGSGSGKVKWECDWSLHPYFPAVTLPKAAPPSTSSAAPSAPSAPSG</sequence>
<reference evidence="2" key="1">
    <citation type="journal article" date="2021" name="Proc. Natl. Acad. Sci. U.S.A.">
        <title>Three genomes in the algal genus Volvox reveal the fate of a haploid sex-determining region after a transition to homothallism.</title>
        <authorList>
            <person name="Yamamoto K."/>
            <person name="Hamaji T."/>
            <person name="Kawai-Toyooka H."/>
            <person name="Matsuzaki R."/>
            <person name="Takahashi F."/>
            <person name="Nishimura Y."/>
            <person name="Kawachi M."/>
            <person name="Noguchi H."/>
            <person name="Minakuchi Y."/>
            <person name="Umen J.G."/>
            <person name="Toyoda A."/>
            <person name="Nozaki H."/>
        </authorList>
    </citation>
    <scope>NUCLEOTIDE SEQUENCE</scope>
    <source>
        <strain evidence="2">NIES-3785</strain>
    </source>
</reference>
<evidence type="ECO:0000259" key="1">
    <source>
        <dbReference type="Pfam" id="PF25789"/>
    </source>
</evidence>
<dbReference type="GO" id="GO:0031417">
    <property type="term" value="C:NatC complex"/>
    <property type="evidence" value="ECO:0007669"/>
    <property type="project" value="InterPro"/>
</dbReference>
<feature type="domain" description="NAA35-like TPR repeats" evidence="1">
    <location>
        <begin position="4"/>
        <end position="169"/>
    </location>
</feature>
<accession>A0A8J4GC03</accession>
<dbReference type="AlphaFoldDB" id="A0A8J4GC03"/>
<feature type="non-terminal residue" evidence="2">
    <location>
        <position position="1"/>
    </location>
</feature>
<name>A0A8J4GC03_9CHLO</name>
<dbReference type="InterPro" id="IPR007244">
    <property type="entry name" value="Naa35_N"/>
</dbReference>
<evidence type="ECO:0000313" key="2">
    <source>
        <dbReference type="EMBL" id="GIM04465.1"/>
    </source>
</evidence>
<comment type="caution">
    <text evidence="2">The sequence shown here is derived from an EMBL/GenBank/DDBJ whole genome shotgun (WGS) entry which is preliminary data.</text>
</comment>
<protein>
    <recommendedName>
        <fullName evidence="1">NAA35-like TPR repeats domain-containing protein</fullName>
    </recommendedName>
</protein>
<gene>
    <name evidence="2" type="ORF">Vretimale_9036</name>
</gene>
<dbReference type="PANTHER" id="PTHR21373:SF0">
    <property type="entry name" value="N-ALPHA-ACETYLTRANSFERASE 35, NATC AUXILIARY SUBUNIT"/>
    <property type="match status" value="1"/>
</dbReference>
<dbReference type="InterPro" id="IPR057982">
    <property type="entry name" value="TPR_NAA35"/>
</dbReference>